<comment type="caution">
    <text evidence="2">The sequence shown here is derived from an EMBL/GenBank/DDBJ whole genome shotgun (WGS) entry which is preliminary data.</text>
</comment>
<name>A0ABS1NP03_9ACTN</name>
<evidence type="ECO:0000256" key="1">
    <source>
        <dbReference type="SAM" id="MobiDB-lite"/>
    </source>
</evidence>
<evidence type="ECO:0000313" key="3">
    <source>
        <dbReference type="Proteomes" id="UP000634229"/>
    </source>
</evidence>
<protein>
    <submittedName>
        <fullName evidence="2">Tn3 family transposase</fullName>
    </submittedName>
</protein>
<dbReference type="RefSeq" id="WP_201881660.1">
    <property type="nucleotide sequence ID" value="NZ_JAERRF010000033.1"/>
</dbReference>
<proteinExistence type="predicted"/>
<sequence length="103" mass="10958">MSHLTFVTNAIIYWHTDYMGAALAELRGTGRDAANEALAHIFPARSAEALGDRIARHHPTCSSAPTAAPASSCDSDKPGLSRSSSGRLSRASFRWAASERSSL</sequence>
<feature type="region of interest" description="Disordered" evidence="1">
    <location>
        <begin position="56"/>
        <end position="103"/>
    </location>
</feature>
<feature type="compositionally biased region" description="Low complexity" evidence="1">
    <location>
        <begin position="60"/>
        <end position="73"/>
    </location>
</feature>
<gene>
    <name evidence="2" type="ORF">JK363_35310</name>
</gene>
<dbReference type="EMBL" id="JAERRF010000033">
    <property type="protein sequence ID" value="MBL1101817.1"/>
    <property type="molecule type" value="Genomic_DNA"/>
</dbReference>
<accession>A0ABS1NP03</accession>
<reference evidence="2 3" key="1">
    <citation type="submission" date="2021-01" db="EMBL/GenBank/DDBJ databases">
        <title>WGS of actinomycetes isolated from Thailand.</title>
        <authorList>
            <person name="Thawai C."/>
        </authorList>
    </citation>
    <scope>NUCLEOTIDE SEQUENCE [LARGE SCALE GENOMIC DNA]</scope>
    <source>
        <strain evidence="2 3">CA1R205</strain>
    </source>
</reference>
<evidence type="ECO:0000313" key="2">
    <source>
        <dbReference type="EMBL" id="MBL1101817.1"/>
    </source>
</evidence>
<feature type="compositionally biased region" description="Low complexity" evidence="1">
    <location>
        <begin position="80"/>
        <end position="90"/>
    </location>
</feature>
<dbReference type="Proteomes" id="UP000634229">
    <property type="component" value="Unassembled WGS sequence"/>
</dbReference>
<keyword evidence="3" id="KW-1185">Reference proteome</keyword>
<organism evidence="2 3">
    <name type="scientific">Streptomyces coffeae</name>
    <dbReference type="NCBI Taxonomy" id="621382"/>
    <lineage>
        <taxon>Bacteria</taxon>
        <taxon>Bacillati</taxon>
        <taxon>Actinomycetota</taxon>
        <taxon>Actinomycetes</taxon>
        <taxon>Kitasatosporales</taxon>
        <taxon>Streptomycetaceae</taxon>
        <taxon>Streptomyces</taxon>
    </lineage>
</organism>